<dbReference type="InterPro" id="IPR011993">
    <property type="entry name" value="PH-like_dom_sf"/>
</dbReference>
<dbReference type="SUPFAM" id="SSF50729">
    <property type="entry name" value="PH domain-like"/>
    <property type="match status" value="1"/>
</dbReference>
<dbReference type="Gene3D" id="2.30.29.30">
    <property type="entry name" value="Pleckstrin-homology domain (PH domain)/Phosphotyrosine-binding domain (PTB)"/>
    <property type="match status" value="1"/>
</dbReference>
<dbReference type="InterPro" id="IPR001936">
    <property type="entry name" value="RasGAP_dom"/>
</dbReference>
<sequence>MKDLGVDILTIARPLMKIFVQAELIRSLDVNTLFRSQSLATKMIHEQMKFFGHHYLVMSIKAVIDMIYCESKCCEIDPMKLKQGDSLESNKLNLIVYGEIAFSRVVDSSHRCPLVLREMFSDLRELARQHFPDREDIQRLVLSSFIIMRFFAAALMNPKSFGLKRDQPEGVVCRTLVLLSKILQRLSNCVVSANSLTEKEPWLSSVFERFTDEQHRLAMLKFLNAISMTENATDVNCENLSVIFHRKNNSKKASDTEKFTDAEPKGRMRLQEVNQIEPVVDAKNVFRIASPDCEIQFQAPSTIEMNEWLGILIVQIQKQQKRQLMIALRTSESNDAFEIDTERELEAIHAILYENAEILKQWKNTLEGTEIPVGHPCIPSALQDQLKNSENPEQAKQLFYSTLQEILHSALLIEKSHDEIVNRFIKQIRYGKGTRELPIGDDNYLLLKSRFRKSTDKI</sequence>
<dbReference type="CDD" id="cd05128">
    <property type="entry name" value="RasGAP_GAP1_like"/>
    <property type="match status" value="1"/>
</dbReference>
<dbReference type="InterPro" id="IPR039360">
    <property type="entry name" value="Ras_GTPase"/>
</dbReference>
<evidence type="ECO:0000313" key="3">
    <source>
        <dbReference type="WBParaSite" id="maker-PairedContig_1217-snap-gene-0.2-mRNA-1"/>
    </source>
</evidence>
<name>A0A1I8EBJ7_WUCBA</name>
<feature type="domain" description="Ras-GAP" evidence="2">
    <location>
        <begin position="14"/>
        <end position="188"/>
    </location>
</feature>
<dbReference type="Gene3D" id="1.10.506.10">
    <property type="entry name" value="GTPase Activation - p120gap, domain 1"/>
    <property type="match status" value="1"/>
</dbReference>
<dbReference type="InterPro" id="IPR008936">
    <property type="entry name" value="Rho_GTPase_activation_prot"/>
</dbReference>
<organism evidence="3">
    <name type="scientific">Wuchereria bancrofti</name>
    <dbReference type="NCBI Taxonomy" id="6293"/>
    <lineage>
        <taxon>Eukaryota</taxon>
        <taxon>Metazoa</taxon>
        <taxon>Ecdysozoa</taxon>
        <taxon>Nematoda</taxon>
        <taxon>Chromadorea</taxon>
        <taxon>Rhabditida</taxon>
        <taxon>Spirurina</taxon>
        <taxon>Spiruromorpha</taxon>
        <taxon>Filarioidea</taxon>
        <taxon>Onchocercidae</taxon>
        <taxon>Wuchereria</taxon>
    </lineage>
</organism>
<dbReference type="GO" id="GO:0005096">
    <property type="term" value="F:GTPase activator activity"/>
    <property type="evidence" value="ECO:0007669"/>
    <property type="project" value="UniProtKB-KW"/>
</dbReference>
<reference evidence="3" key="1">
    <citation type="submission" date="2016-11" db="UniProtKB">
        <authorList>
            <consortium name="WormBaseParasite"/>
        </authorList>
    </citation>
    <scope>IDENTIFICATION</scope>
    <source>
        <strain evidence="3">pt0022</strain>
    </source>
</reference>
<dbReference type="WBParaSite" id="maker-PairedContig_1217-snap-gene-0.2-mRNA-1">
    <property type="protein sequence ID" value="maker-PairedContig_1217-snap-gene-0.2-mRNA-1"/>
    <property type="gene ID" value="maker-PairedContig_1217-snap-gene-0.2"/>
</dbReference>
<accession>A0A1I8EBJ7</accession>
<dbReference type="InterPro" id="IPR023152">
    <property type="entry name" value="RasGAP_CS"/>
</dbReference>
<dbReference type="Pfam" id="PF00616">
    <property type="entry name" value="RasGAP"/>
    <property type="match status" value="1"/>
</dbReference>
<evidence type="ECO:0000259" key="2">
    <source>
        <dbReference type="PROSITE" id="PS50018"/>
    </source>
</evidence>
<dbReference type="PROSITE" id="PS50018">
    <property type="entry name" value="RAS_GTPASE_ACTIV_2"/>
    <property type="match status" value="1"/>
</dbReference>
<proteinExistence type="predicted"/>
<dbReference type="PANTHER" id="PTHR10194">
    <property type="entry name" value="RAS GTPASE-ACTIVATING PROTEINS"/>
    <property type="match status" value="1"/>
</dbReference>
<dbReference type="PANTHER" id="PTHR10194:SF148">
    <property type="entry name" value="GTPASE-ACTIVATING PROTEIN"/>
    <property type="match status" value="1"/>
</dbReference>
<dbReference type="PROSITE" id="PS00509">
    <property type="entry name" value="RAS_GTPASE_ACTIV_1"/>
    <property type="match status" value="1"/>
</dbReference>
<dbReference type="AlphaFoldDB" id="A0A1I8EBJ7"/>
<dbReference type="STRING" id="6293.A0A1I8EBJ7"/>
<keyword evidence="1" id="KW-0343">GTPase activation</keyword>
<protein>
    <submittedName>
        <fullName evidence="3">Ras-GAP domain-containing protein</fullName>
    </submittedName>
</protein>
<dbReference type="SUPFAM" id="SSF48350">
    <property type="entry name" value="GTPase activation domain, GAP"/>
    <property type="match status" value="1"/>
</dbReference>
<evidence type="ECO:0000256" key="1">
    <source>
        <dbReference type="ARBA" id="ARBA00022468"/>
    </source>
</evidence>
<dbReference type="SMART" id="SM00323">
    <property type="entry name" value="RasGAP"/>
    <property type="match status" value="1"/>
</dbReference>